<evidence type="ECO:0000313" key="2">
    <source>
        <dbReference type="EMBL" id="CAJ1405459.1"/>
    </source>
</evidence>
<proteinExistence type="predicted"/>
<protein>
    <recommendedName>
        <fullName evidence="1">PH domain-containing protein</fullName>
    </recommendedName>
</protein>
<reference evidence="2" key="1">
    <citation type="submission" date="2023-08" db="EMBL/GenBank/DDBJ databases">
        <authorList>
            <person name="Chen Y."/>
            <person name="Shah S."/>
            <person name="Dougan E. K."/>
            <person name="Thang M."/>
            <person name="Chan C."/>
        </authorList>
    </citation>
    <scope>NUCLEOTIDE SEQUENCE</scope>
</reference>
<sequence length="337" mass="38199">MLSDQALRGAPIREGQLWHLSSEEKVDPVHVFLHVNGFRFQSDGQEVAVAVSPFTLVRNCKFQSTYPSLDISDFKIFKVSLFAQGACYYFGVRGQDALKAEEERSRWVLDISRAMRLVTQSLFPPFAIRCDPLEGREVTKSRLLAGFLVHFDDCFTASVLYCELHAQTQDHARLILYEDESCLQLLSEIYVTERSICCEKIGINCSCFSVEDHQFSARTLAERKLWLRAISNLKVKLQNAAPAPTEAETCHYRAAIKEHAEKIQTEEGRLKTDALLQKAEVHRWQDQGRDSLGALPSPPSPWDLRLWDKSPRRVGPRAPWGCHLAGCPCYASGRRGK</sequence>
<dbReference type="SMART" id="SM00233">
    <property type="entry name" value="PH"/>
    <property type="match status" value="2"/>
</dbReference>
<dbReference type="AlphaFoldDB" id="A0AA36JI36"/>
<name>A0AA36JI36_9DINO</name>
<dbReference type="InterPro" id="IPR001849">
    <property type="entry name" value="PH_domain"/>
</dbReference>
<evidence type="ECO:0000259" key="1">
    <source>
        <dbReference type="SMART" id="SM00233"/>
    </source>
</evidence>
<evidence type="ECO:0000313" key="3">
    <source>
        <dbReference type="Proteomes" id="UP001178507"/>
    </source>
</evidence>
<feature type="domain" description="PH" evidence="1">
    <location>
        <begin position="11"/>
        <end position="118"/>
    </location>
</feature>
<dbReference type="EMBL" id="CAUJNA010003585">
    <property type="protein sequence ID" value="CAJ1405459.1"/>
    <property type="molecule type" value="Genomic_DNA"/>
</dbReference>
<feature type="domain" description="PH" evidence="1">
    <location>
        <begin position="142"/>
        <end position="237"/>
    </location>
</feature>
<gene>
    <name evidence="2" type="ORF">EVOR1521_LOCUS27659</name>
</gene>
<accession>A0AA36JI36</accession>
<organism evidence="2 3">
    <name type="scientific">Effrenium voratum</name>
    <dbReference type="NCBI Taxonomy" id="2562239"/>
    <lineage>
        <taxon>Eukaryota</taxon>
        <taxon>Sar</taxon>
        <taxon>Alveolata</taxon>
        <taxon>Dinophyceae</taxon>
        <taxon>Suessiales</taxon>
        <taxon>Symbiodiniaceae</taxon>
        <taxon>Effrenium</taxon>
    </lineage>
</organism>
<dbReference type="Proteomes" id="UP001178507">
    <property type="component" value="Unassembled WGS sequence"/>
</dbReference>
<comment type="caution">
    <text evidence="2">The sequence shown here is derived from an EMBL/GenBank/DDBJ whole genome shotgun (WGS) entry which is preliminary data.</text>
</comment>
<keyword evidence="3" id="KW-1185">Reference proteome</keyword>